<dbReference type="Proteomes" id="UP000801492">
    <property type="component" value="Unassembled WGS sequence"/>
</dbReference>
<proteinExistence type="predicted"/>
<name>A0A8K0CJI1_IGNLU</name>
<organism evidence="2 3">
    <name type="scientific">Ignelater luminosus</name>
    <name type="common">Cucubano</name>
    <name type="synonym">Pyrophorus luminosus</name>
    <dbReference type="NCBI Taxonomy" id="2038154"/>
    <lineage>
        <taxon>Eukaryota</taxon>
        <taxon>Metazoa</taxon>
        <taxon>Ecdysozoa</taxon>
        <taxon>Arthropoda</taxon>
        <taxon>Hexapoda</taxon>
        <taxon>Insecta</taxon>
        <taxon>Pterygota</taxon>
        <taxon>Neoptera</taxon>
        <taxon>Endopterygota</taxon>
        <taxon>Coleoptera</taxon>
        <taxon>Polyphaga</taxon>
        <taxon>Elateriformia</taxon>
        <taxon>Elateroidea</taxon>
        <taxon>Elateridae</taxon>
        <taxon>Agrypninae</taxon>
        <taxon>Pyrophorini</taxon>
        <taxon>Ignelater</taxon>
    </lineage>
</organism>
<comment type="caution">
    <text evidence="2">The sequence shown here is derived from an EMBL/GenBank/DDBJ whole genome shotgun (WGS) entry which is preliminary data.</text>
</comment>
<keyword evidence="3" id="KW-1185">Reference proteome</keyword>
<evidence type="ECO:0000313" key="2">
    <source>
        <dbReference type="EMBL" id="KAF2887524.1"/>
    </source>
</evidence>
<evidence type="ECO:0000256" key="1">
    <source>
        <dbReference type="SAM" id="MobiDB-lite"/>
    </source>
</evidence>
<dbReference type="EMBL" id="VTPC01083044">
    <property type="protein sequence ID" value="KAF2887524.1"/>
    <property type="molecule type" value="Genomic_DNA"/>
</dbReference>
<evidence type="ECO:0000313" key="3">
    <source>
        <dbReference type="Proteomes" id="UP000801492"/>
    </source>
</evidence>
<protein>
    <submittedName>
        <fullName evidence="2">Uncharacterized protein</fullName>
    </submittedName>
</protein>
<dbReference type="OrthoDB" id="2499658at2759"/>
<accession>A0A8K0CJI1</accession>
<gene>
    <name evidence="2" type="ORF">ILUMI_18649</name>
</gene>
<dbReference type="AlphaFoldDB" id="A0A8K0CJI1"/>
<sequence length="155" mass="17279">MGNLDIMKTRFNDQVNTLKSKKGKNHQLFTKDDEEDLEVILKDQSDTAPQNVILANDIDGGIELSVSLDVDNSTADLHLATLTVTVKTHNNNNTADKENNVNVEQDDEDNKNGSSLKEIPQRIQEIRDSAKQSLENQADKMLKRSNAKFTVAKVS</sequence>
<feature type="region of interest" description="Disordered" evidence="1">
    <location>
        <begin position="90"/>
        <end position="120"/>
    </location>
</feature>
<reference evidence="2" key="1">
    <citation type="submission" date="2019-08" db="EMBL/GenBank/DDBJ databases">
        <title>The genome of the North American firefly Photinus pyralis.</title>
        <authorList>
            <consortium name="Photinus pyralis genome working group"/>
            <person name="Fallon T.R."/>
            <person name="Sander Lower S.E."/>
            <person name="Weng J.-K."/>
        </authorList>
    </citation>
    <scope>NUCLEOTIDE SEQUENCE</scope>
    <source>
        <strain evidence="2">TRF0915ILg1</strain>
        <tissue evidence="2">Whole body</tissue>
    </source>
</reference>